<dbReference type="Pfam" id="PF11814">
    <property type="entry name" value="DUF3335"/>
    <property type="match status" value="1"/>
</dbReference>
<dbReference type="InterPro" id="IPR021770">
    <property type="entry name" value="DUF3335"/>
</dbReference>
<name>A0AAU7NUW3_9GAMM</name>
<dbReference type="InterPro" id="IPR000182">
    <property type="entry name" value="GNAT_dom"/>
</dbReference>
<dbReference type="AlphaFoldDB" id="A0AAU7NUW3"/>
<gene>
    <name evidence="2" type="ORF">Q9L42_000975</name>
</gene>
<dbReference type="Gene3D" id="3.90.70.10">
    <property type="entry name" value="Cysteine proteinases"/>
    <property type="match status" value="1"/>
</dbReference>
<dbReference type="EMBL" id="CP157743">
    <property type="protein sequence ID" value="XBS20735.1"/>
    <property type="molecule type" value="Genomic_DNA"/>
</dbReference>
<dbReference type="PANTHER" id="PTHR43617:SF33">
    <property type="entry name" value="SPORE COAT POLYSACCHARIDE BIOSYNTHESIS PROTEIN SPSD"/>
    <property type="match status" value="1"/>
</dbReference>
<dbReference type="KEGG" id="mech:Q9L42_000975"/>
<dbReference type="Pfam" id="PF00583">
    <property type="entry name" value="Acetyltransf_1"/>
    <property type="match status" value="1"/>
</dbReference>
<feature type="domain" description="N-acetyltransferase" evidence="1">
    <location>
        <begin position="4"/>
        <end position="150"/>
    </location>
</feature>
<dbReference type="CDD" id="cd04301">
    <property type="entry name" value="NAT_SF"/>
    <property type="match status" value="1"/>
</dbReference>
<accession>A0AAU7NUW3</accession>
<protein>
    <submittedName>
        <fullName evidence="2">GNAT family N-acetyltransferase/peptidase C39 family protein</fullName>
    </submittedName>
</protein>
<dbReference type="SUPFAM" id="SSF55729">
    <property type="entry name" value="Acyl-CoA N-acyltransferases (Nat)"/>
    <property type="match status" value="1"/>
</dbReference>
<sequence>MSDTLFRQATKADIDALVAIENRCFTEDRLTQRNFQWMLEKAHADIIVAEMAEDIIGYGLLLYRRGTSLARLYSLAILPEHRGGGLASSLLSELEQCARLHDCVYLRLEVRPDNERAIALYRRLGYRQFSRKLDYYEDHSEALCFEKRVIYPQPVTRVAVPYYRQTTEFTCGPASLLMAMAALKEDQEQSQAQELQLWRESTTIFMTSGHGGCGPHGLALAAYRRGFDVEMYLSDQQVLFIDSVRNAEKRQVITLVQQDFMRQLQDTTVKIHYQKLMLDELTGRLDEGRIPLVLISTYRINRNKAPHWVVITAHDSHFVYIHDPDMEEGEHASMTDNIYVPVPKNDFPSMARFGRRHLQTALVLSRN</sequence>
<dbReference type="GO" id="GO:0016747">
    <property type="term" value="F:acyltransferase activity, transferring groups other than amino-acyl groups"/>
    <property type="evidence" value="ECO:0007669"/>
    <property type="project" value="InterPro"/>
</dbReference>
<evidence type="ECO:0000313" key="2">
    <source>
        <dbReference type="EMBL" id="XBS20735.1"/>
    </source>
</evidence>
<dbReference type="PANTHER" id="PTHR43617">
    <property type="entry name" value="L-AMINO ACID N-ACETYLTRANSFERASE"/>
    <property type="match status" value="1"/>
</dbReference>
<dbReference type="InterPro" id="IPR016181">
    <property type="entry name" value="Acyl_CoA_acyltransferase"/>
</dbReference>
<evidence type="ECO:0000259" key="1">
    <source>
        <dbReference type="PROSITE" id="PS51186"/>
    </source>
</evidence>
<dbReference type="Gene3D" id="3.40.630.30">
    <property type="match status" value="1"/>
</dbReference>
<evidence type="ECO:0000313" key="3">
    <source>
        <dbReference type="Proteomes" id="UP001225378"/>
    </source>
</evidence>
<proteinExistence type="predicted"/>
<dbReference type="RefSeq" id="WP_305906489.1">
    <property type="nucleotide sequence ID" value="NZ_CP157743.1"/>
</dbReference>
<dbReference type="InterPro" id="IPR050276">
    <property type="entry name" value="MshD_Acetyltransferase"/>
</dbReference>
<dbReference type="Proteomes" id="UP001225378">
    <property type="component" value="Chromosome"/>
</dbReference>
<dbReference type="PROSITE" id="PS51186">
    <property type="entry name" value="GNAT"/>
    <property type="match status" value="1"/>
</dbReference>
<reference evidence="2 3" key="1">
    <citation type="journal article" date="2024" name="Microbiology">
        <title>Methylomarinum rosea sp. nov., a novel halophilic methanotrophic bacterium from the hypersaline Lake Elton.</title>
        <authorList>
            <person name="Suleimanov R.Z."/>
            <person name="Oshkin I.Y."/>
            <person name="Danilova O.V."/>
            <person name="Suzina N.E."/>
            <person name="Dedysh S.N."/>
        </authorList>
    </citation>
    <scope>NUCLEOTIDE SEQUENCE [LARGE SCALE GENOMIC DNA]</scope>
    <source>
        <strain evidence="2 3">Ch1-1</strain>
    </source>
</reference>
<organism evidence="2 3">
    <name type="scientific">Methylomarinum roseum</name>
    <dbReference type="NCBI Taxonomy" id="3067653"/>
    <lineage>
        <taxon>Bacteria</taxon>
        <taxon>Pseudomonadati</taxon>
        <taxon>Pseudomonadota</taxon>
        <taxon>Gammaproteobacteria</taxon>
        <taxon>Methylococcales</taxon>
        <taxon>Methylococcaceae</taxon>
        <taxon>Methylomarinum</taxon>
    </lineage>
</organism>
<keyword evidence="3" id="KW-1185">Reference proteome</keyword>